<dbReference type="InterPro" id="IPR008201">
    <property type="entry name" value="HepT-like"/>
</dbReference>
<keyword evidence="4" id="KW-0547">Nucleotide-binding</keyword>
<evidence type="ECO:0000256" key="6">
    <source>
        <dbReference type="ARBA" id="ARBA00024207"/>
    </source>
</evidence>
<sequence>MRDDRERLRHILDAIERIEKYAAKGEKSFRENELIQNWIVHHLQVMGEASRTLSEKFRNAHPEIPWQKIIGMRHVLVHDYFGIDLDIVWRVVTTDLSDFKHKIERVLQSLF</sequence>
<keyword evidence="5" id="KW-0378">Hydrolase</keyword>
<dbReference type="GO" id="GO:0016787">
    <property type="term" value="F:hydrolase activity"/>
    <property type="evidence" value="ECO:0007669"/>
    <property type="project" value="UniProtKB-KW"/>
</dbReference>
<keyword evidence="2" id="KW-1277">Toxin-antitoxin system</keyword>
<evidence type="ECO:0000256" key="3">
    <source>
        <dbReference type="ARBA" id="ARBA00022722"/>
    </source>
</evidence>
<dbReference type="PANTHER" id="PTHR34139">
    <property type="entry name" value="UPF0331 PROTEIN MJ0127"/>
    <property type="match status" value="1"/>
</dbReference>
<gene>
    <name evidence="7" type="ORF">C4532_13730</name>
</gene>
<dbReference type="InterPro" id="IPR037038">
    <property type="entry name" value="HepT-like_sf"/>
</dbReference>
<dbReference type="InterPro" id="IPR051813">
    <property type="entry name" value="HepT_RNase_toxin"/>
</dbReference>
<evidence type="ECO:0000256" key="4">
    <source>
        <dbReference type="ARBA" id="ARBA00022741"/>
    </source>
</evidence>
<evidence type="ECO:0000256" key="5">
    <source>
        <dbReference type="ARBA" id="ARBA00022801"/>
    </source>
</evidence>
<evidence type="ECO:0000256" key="2">
    <source>
        <dbReference type="ARBA" id="ARBA00022649"/>
    </source>
</evidence>
<proteinExistence type="inferred from homology"/>
<dbReference type="GO" id="GO:0000166">
    <property type="term" value="F:nucleotide binding"/>
    <property type="evidence" value="ECO:0007669"/>
    <property type="project" value="UniProtKB-KW"/>
</dbReference>
<evidence type="ECO:0000256" key="1">
    <source>
        <dbReference type="ARBA" id="ARBA00022553"/>
    </source>
</evidence>
<dbReference type="GO" id="GO:0004540">
    <property type="term" value="F:RNA nuclease activity"/>
    <property type="evidence" value="ECO:0007669"/>
    <property type="project" value="InterPro"/>
</dbReference>
<accession>A0A419EUL6</accession>
<organism evidence="7 8">
    <name type="scientific">Candidatus Abyssobacteria bacterium SURF_17</name>
    <dbReference type="NCBI Taxonomy" id="2093361"/>
    <lineage>
        <taxon>Bacteria</taxon>
        <taxon>Pseudomonadati</taxon>
        <taxon>Candidatus Hydrogenedentota</taxon>
        <taxon>Candidatus Abyssobacteria</taxon>
    </lineage>
</organism>
<keyword evidence="1" id="KW-0597">Phosphoprotein</keyword>
<name>A0A419EUL6_9BACT</name>
<dbReference type="Proteomes" id="UP000285961">
    <property type="component" value="Unassembled WGS sequence"/>
</dbReference>
<dbReference type="EMBL" id="QZKI01000096">
    <property type="protein sequence ID" value="RJP67938.1"/>
    <property type="molecule type" value="Genomic_DNA"/>
</dbReference>
<protein>
    <submittedName>
        <fullName evidence="7">DUF86 domain-containing protein</fullName>
    </submittedName>
</protein>
<dbReference type="Pfam" id="PF01934">
    <property type="entry name" value="HepT-like"/>
    <property type="match status" value="1"/>
</dbReference>
<dbReference type="Gene3D" id="1.20.120.580">
    <property type="entry name" value="bsu32300-like"/>
    <property type="match status" value="1"/>
</dbReference>
<evidence type="ECO:0000313" key="7">
    <source>
        <dbReference type="EMBL" id="RJP67938.1"/>
    </source>
</evidence>
<reference evidence="7 8" key="1">
    <citation type="journal article" date="2017" name="ISME J.">
        <title>Energy and carbon metabolisms in a deep terrestrial subsurface fluid microbial community.</title>
        <authorList>
            <person name="Momper L."/>
            <person name="Jungbluth S.P."/>
            <person name="Lee M.D."/>
            <person name="Amend J.P."/>
        </authorList>
    </citation>
    <scope>NUCLEOTIDE SEQUENCE [LARGE SCALE GENOMIC DNA]</scope>
    <source>
        <strain evidence="7">SURF_17</strain>
    </source>
</reference>
<dbReference type="GO" id="GO:0110001">
    <property type="term" value="C:toxin-antitoxin complex"/>
    <property type="evidence" value="ECO:0007669"/>
    <property type="project" value="InterPro"/>
</dbReference>
<evidence type="ECO:0000313" key="8">
    <source>
        <dbReference type="Proteomes" id="UP000285961"/>
    </source>
</evidence>
<dbReference type="AlphaFoldDB" id="A0A419EUL6"/>
<comment type="caution">
    <text evidence="7">The sequence shown here is derived from an EMBL/GenBank/DDBJ whole genome shotgun (WGS) entry which is preliminary data.</text>
</comment>
<comment type="similarity">
    <text evidence="6">Belongs to the HepT RNase toxin family.</text>
</comment>
<dbReference type="PANTHER" id="PTHR34139:SF1">
    <property type="entry name" value="RNASE MJ1380-RELATED"/>
    <property type="match status" value="1"/>
</dbReference>
<keyword evidence="3" id="KW-0540">Nuclease</keyword>